<comment type="caution">
    <text evidence="3">The sequence shown here is derived from an EMBL/GenBank/DDBJ whole genome shotgun (WGS) entry which is preliminary data.</text>
</comment>
<dbReference type="Proteomes" id="UP001165122">
    <property type="component" value="Unassembled WGS sequence"/>
</dbReference>
<evidence type="ECO:0000313" key="3">
    <source>
        <dbReference type="EMBL" id="GMH63977.1"/>
    </source>
</evidence>
<feature type="region of interest" description="Disordered" evidence="1">
    <location>
        <begin position="1"/>
        <end position="20"/>
    </location>
</feature>
<dbReference type="PANTHER" id="PTHR23547">
    <property type="entry name" value="MAJOR FACILITATOR SUPERFAMILY DOMAIN, GENERAL SUBSTRATE TRANSPORTER"/>
    <property type="match status" value="1"/>
</dbReference>
<proteinExistence type="predicted"/>
<reference evidence="4" key="1">
    <citation type="journal article" date="2023" name="Commun. Biol.">
        <title>Genome analysis of Parmales, the sister group of diatoms, reveals the evolutionary specialization of diatoms from phago-mixotrophs to photoautotrophs.</title>
        <authorList>
            <person name="Ban H."/>
            <person name="Sato S."/>
            <person name="Yoshikawa S."/>
            <person name="Yamada K."/>
            <person name="Nakamura Y."/>
            <person name="Ichinomiya M."/>
            <person name="Sato N."/>
            <person name="Blanc-Mathieu R."/>
            <person name="Endo H."/>
            <person name="Kuwata A."/>
            <person name="Ogata H."/>
        </authorList>
    </citation>
    <scope>NUCLEOTIDE SEQUENCE [LARGE SCALE GENOMIC DNA]</scope>
    <source>
        <strain evidence="4">NIES 3700</strain>
    </source>
</reference>
<dbReference type="PANTHER" id="PTHR23547:SF1">
    <property type="entry name" value="MAJOR FACILITATOR SUPERFAMILY MFS_1"/>
    <property type="match status" value="1"/>
</dbReference>
<feature type="compositionally biased region" description="Pro residues" evidence="1">
    <location>
        <begin position="9"/>
        <end position="18"/>
    </location>
</feature>
<keyword evidence="2" id="KW-0472">Membrane</keyword>
<feature type="transmembrane region" description="Helical" evidence="2">
    <location>
        <begin position="191"/>
        <end position="210"/>
    </location>
</feature>
<dbReference type="InterPro" id="IPR036259">
    <property type="entry name" value="MFS_trans_sf"/>
</dbReference>
<evidence type="ECO:0000313" key="4">
    <source>
        <dbReference type="Proteomes" id="UP001165122"/>
    </source>
</evidence>
<feature type="transmembrane region" description="Helical" evidence="2">
    <location>
        <begin position="93"/>
        <end position="112"/>
    </location>
</feature>
<sequence length="537" mass="58114">MSTSALPTPSSPSSPTTPPVTISPSLRPFLIITTTYLLFTITDGALRTTTLLFAYQNNFSPIQLSIIFGFYELSGVVTNVGAGLVGSRLGIKFTLIFGLIMQIICFSVLFLWNDSYSKLEAIAFVTFAQVLGGVSKDLVKLGGKTVGKLVTTDDQQSKLFKLVSFLTGFKNSLKGVGYFLGSFLLSQSLELSLVVNIGICCVAFPFALLLDSNLGKVRTGDLKFTDVFRLSNPKLTRLSLARMFLFMSRDFWFEIPLPFYLRSPGCNGLNTVCTANSECEVNTSCLSSVCTNNNPSGGCGGLGLDKVLVGTFLGLYIILYGQVQSWTPQIITGPLNQTPPNKFTEVMYGFINVVPTAVMGGVLFWAPWFLDYEVEDMTVTLIVGVVCFAVIFAINSSVHSYLVVKYAERDKVAVSVGFYYMSNAFGRLFGTVGSGVIYGYVGGYGPDDESRDGRLGLGWCMVAGSISSIIAAALTFGIDDDIGGLKCGRYTCVKERDVYEEREMIEVGGGGVDDDDNEVEQKKKSGAVVVAVEESKI</sequence>
<feature type="transmembrane region" description="Helical" evidence="2">
    <location>
        <begin position="66"/>
        <end position="86"/>
    </location>
</feature>
<dbReference type="OrthoDB" id="196955at2759"/>
<feature type="transmembrane region" description="Helical" evidence="2">
    <location>
        <begin position="425"/>
        <end position="444"/>
    </location>
</feature>
<protein>
    <submittedName>
        <fullName evidence="3">Uncharacterized protein</fullName>
    </submittedName>
</protein>
<feature type="transmembrane region" description="Helical" evidence="2">
    <location>
        <begin position="381"/>
        <end position="404"/>
    </location>
</feature>
<evidence type="ECO:0000256" key="2">
    <source>
        <dbReference type="SAM" id="Phobius"/>
    </source>
</evidence>
<dbReference type="EMBL" id="BRXW01000538">
    <property type="protein sequence ID" value="GMH63977.1"/>
    <property type="molecule type" value="Genomic_DNA"/>
</dbReference>
<dbReference type="InterPro" id="IPR047769">
    <property type="entry name" value="MFS_ArsJ"/>
</dbReference>
<dbReference type="Gene3D" id="1.20.1250.20">
    <property type="entry name" value="MFS general substrate transporter like domains"/>
    <property type="match status" value="1"/>
</dbReference>
<accession>A0A9W7E2N5</accession>
<name>A0A9W7E2N5_9STRA</name>
<organism evidence="3 4">
    <name type="scientific">Triparma laevis f. longispina</name>
    <dbReference type="NCBI Taxonomy" id="1714387"/>
    <lineage>
        <taxon>Eukaryota</taxon>
        <taxon>Sar</taxon>
        <taxon>Stramenopiles</taxon>
        <taxon>Ochrophyta</taxon>
        <taxon>Bolidophyceae</taxon>
        <taxon>Parmales</taxon>
        <taxon>Triparmaceae</taxon>
        <taxon>Triparma</taxon>
    </lineage>
</organism>
<feature type="transmembrane region" description="Helical" evidence="2">
    <location>
        <begin position="346"/>
        <end position="369"/>
    </location>
</feature>
<keyword evidence="2" id="KW-0812">Transmembrane</keyword>
<keyword evidence="2" id="KW-1133">Transmembrane helix</keyword>
<evidence type="ECO:0000256" key="1">
    <source>
        <dbReference type="SAM" id="MobiDB-lite"/>
    </source>
</evidence>
<keyword evidence="4" id="KW-1185">Reference proteome</keyword>
<feature type="transmembrane region" description="Helical" evidence="2">
    <location>
        <begin position="456"/>
        <end position="476"/>
    </location>
</feature>
<dbReference type="AlphaFoldDB" id="A0A9W7E2N5"/>
<dbReference type="SUPFAM" id="SSF103473">
    <property type="entry name" value="MFS general substrate transporter"/>
    <property type="match status" value="1"/>
</dbReference>
<gene>
    <name evidence="3" type="ORF">TrLO_g8098</name>
</gene>